<feature type="region of interest" description="Disordered" evidence="1">
    <location>
        <begin position="1"/>
        <end position="20"/>
    </location>
</feature>
<proteinExistence type="predicted"/>
<dbReference type="Pfam" id="PF14441">
    <property type="entry name" value="OTT_1508_deam"/>
    <property type="match status" value="1"/>
</dbReference>
<dbReference type="RefSeq" id="XP_007866580.1">
    <property type="nucleotide sequence ID" value="XM_007868389.1"/>
</dbReference>
<dbReference type="AlphaFoldDB" id="S7Q7M0"/>
<feature type="compositionally biased region" description="Basic and acidic residues" evidence="1">
    <location>
        <begin position="9"/>
        <end position="20"/>
    </location>
</feature>
<dbReference type="OMA" id="TRMENLY"/>
<dbReference type="Proteomes" id="UP000030669">
    <property type="component" value="Unassembled WGS sequence"/>
</dbReference>
<feature type="region of interest" description="Disordered" evidence="1">
    <location>
        <begin position="471"/>
        <end position="494"/>
    </location>
</feature>
<protein>
    <submittedName>
        <fullName evidence="2">Uncharacterized protein</fullName>
    </submittedName>
</protein>
<name>S7Q7M0_GLOTA</name>
<keyword evidence="3" id="KW-1185">Reference proteome</keyword>
<accession>S7Q7M0</accession>
<gene>
    <name evidence="2" type="ORF">GLOTRDRAFT_93902</name>
</gene>
<sequence length="494" mass="56830">MQQANASPEELREYAERSNQEKLSISLRMLDRYMAYTPRKGDRQDPRPTQSPGGLPRSNRSLRSDDENAIVEVLDQITLFVVTGRPGEVVSAVFTDFSQAQVRLSANGVPSSAQRQHTEAFFTLLRATRRENVVENRVRLRKMIYTFCAQTIKVRMWKIWKSLYGDRDTMKELEQAIENLEKEDETPVSESVVPGYQNLGLVYSNINISDLLPSQLVRQMVGDLYTQAGKWKEVNNIIVPDDDEIQRTCLLAHILGVSRVMISQHISIRKLVSRLMKLGRFWHGILSLMDWAIQCHEERKSIQYSWIPEGTQSHKRMRAFKLGTRPEVVVEYLANSRSPNVPLNDIDWKVLKAIFHGWNSGELVHPVLHCEVAIIMAYLDHDKQKMPRIITCNKRSCFTCQKWIDLFNQIRRTRWSTLGSHMKYYMQWQFPGTVVANPIFDEVDEALLKLVEDEAFNYLVRGKITQDLPAMQSDDDASLPSGSPKTDIAFSIAP</sequence>
<dbReference type="HOGENOM" id="CLU_039517_0_0_1"/>
<organism evidence="2 3">
    <name type="scientific">Gloeophyllum trabeum (strain ATCC 11539 / FP-39264 / Madison 617)</name>
    <name type="common">Brown rot fungus</name>
    <dbReference type="NCBI Taxonomy" id="670483"/>
    <lineage>
        <taxon>Eukaryota</taxon>
        <taxon>Fungi</taxon>
        <taxon>Dikarya</taxon>
        <taxon>Basidiomycota</taxon>
        <taxon>Agaricomycotina</taxon>
        <taxon>Agaricomycetes</taxon>
        <taxon>Gloeophyllales</taxon>
        <taxon>Gloeophyllaceae</taxon>
        <taxon>Gloeophyllum</taxon>
    </lineage>
</organism>
<dbReference type="GeneID" id="19309565"/>
<dbReference type="InterPro" id="IPR027796">
    <property type="entry name" value="OTT_1508_deam-like"/>
</dbReference>
<dbReference type="KEGG" id="gtr:GLOTRDRAFT_93902"/>
<dbReference type="OrthoDB" id="3063780at2759"/>
<evidence type="ECO:0000313" key="3">
    <source>
        <dbReference type="Proteomes" id="UP000030669"/>
    </source>
</evidence>
<evidence type="ECO:0000256" key="1">
    <source>
        <dbReference type="SAM" id="MobiDB-lite"/>
    </source>
</evidence>
<evidence type="ECO:0000313" key="2">
    <source>
        <dbReference type="EMBL" id="EPQ55468.1"/>
    </source>
</evidence>
<feature type="region of interest" description="Disordered" evidence="1">
    <location>
        <begin position="35"/>
        <end position="62"/>
    </location>
</feature>
<dbReference type="EMBL" id="KB469302">
    <property type="protein sequence ID" value="EPQ55468.1"/>
    <property type="molecule type" value="Genomic_DNA"/>
</dbReference>
<reference evidence="2 3" key="1">
    <citation type="journal article" date="2012" name="Science">
        <title>The Paleozoic origin of enzymatic lignin decomposition reconstructed from 31 fungal genomes.</title>
        <authorList>
            <person name="Floudas D."/>
            <person name="Binder M."/>
            <person name="Riley R."/>
            <person name="Barry K."/>
            <person name="Blanchette R.A."/>
            <person name="Henrissat B."/>
            <person name="Martinez A.T."/>
            <person name="Otillar R."/>
            <person name="Spatafora J.W."/>
            <person name="Yadav J.S."/>
            <person name="Aerts A."/>
            <person name="Benoit I."/>
            <person name="Boyd A."/>
            <person name="Carlson A."/>
            <person name="Copeland A."/>
            <person name="Coutinho P.M."/>
            <person name="de Vries R.P."/>
            <person name="Ferreira P."/>
            <person name="Findley K."/>
            <person name="Foster B."/>
            <person name="Gaskell J."/>
            <person name="Glotzer D."/>
            <person name="Gorecki P."/>
            <person name="Heitman J."/>
            <person name="Hesse C."/>
            <person name="Hori C."/>
            <person name="Igarashi K."/>
            <person name="Jurgens J.A."/>
            <person name="Kallen N."/>
            <person name="Kersten P."/>
            <person name="Kohler A."/>
            <person name="Kuees U."/>
            <person name="Kumar T.K.A."/>
            <person name="Kuo A."/>
            <person name="LaButti K."/>
            <person name="Larrondo L.F."/>
            <person name="Lindquist E."/>
            <person name="Ling A."/>
            <person name="Lombard V."/>
            <person name="Lucas S."/>
            <person name="Lundell T."/>
            <person name="Martin R."/>
            <person name="McLaughlin D.J."/>
            <person name="Morgenstern I."/>
            <person name="Morin E."/>
            <person name="Murat C."/>
            <person name="Nagy L.G."/>
            <person name="Nolan M."/>
            <person name="Ohm R.A."/>
            <person name="Patyshakuliyeva A."/>
            <person name="Rokas A."/>
            <person name="Ruiz-Duenas F.J."/>
            <person name="Sabat G."/>
            <person name="Salamov A."/>
            <person name="Samejima M."/>
            <person name="Schmutz J."/>
            <person name="Slot J.C."/>
            <person name="St John F."/>
            <person name="Stenlid J."/>
            <person name="Sun H."/>
            <person name="Sun S."/>
            <person name="Syed K."/>
            <person name="Tsang A."/>
            <person name="Wiebenga A."/>
            <person name="Young D."/>
            <person name="Pisabarro A."/>
            <person name="Eastwood D.C."/>
            <person name="Martin F."/>
            <person name="Cullen D."/>
            <person name="Grigoriev I.V."/>
            <person name="Hibbett D.S."/>
        </authorList>
    </citation>
    <scope>NUCLEOTIDE SEQUENCE [LARGE SCALE GENOMIC DNA]</scope>
    <source>
        <strain evidence="2 3">ATCC 11539</strain>
    </source>
</reference>